<dbReference type="EMBL" id="JAATIQ010000263">
    <property type="protein sequence ID" value="KAF4366102.1"/>
    <property type="molecule type" value="Genomic_DNA"/>
</dbReference>
<dbReference type="GO" id="GO:0030026">
    <property type="term" value="P:intracellular manganese ion homeostasis"/>
    <property type="evidence" value="ECO:0007669"/>
    <property type="project" value="TreeGrafter"/>
</dbReference>
<evidence type="ECO:0000313" key="2">
    <source>
        <dbReference type="Proteomes" id="UP000583929"/>
    </source>
</evidence>
<organism evidence="1 2">
    <name type="scientific">Cannabis sativa</name>
    <name type="common">Hemp</name>
    <name type="synonym">Marijuana</name>
    <dbReference type="NCBI Taxonomy" id="3483"/>
    <lineage>
        <taxon>Eukaryota</taxon>
        <taxon>Viridiplantae</taxon>
        <taxon>Streptophyta</taxon>
        <taxon>Embryophyta</taxon>
        <taxon>Tracheophyta</taxon>
        <taxon>Spermatophyta</taxon>
        <taxon>Magnoliopsida</taxon>
        <taxon>eudicotyledons</taxon>
        <taxon>Gunneridae</taxon>
        <taxon>Pentapetalae</taxon>
        <taxon>rosids</taxon>
        <taxon>fabids</taxon>
        <taxon>Rosales</taxon>
        <taxon>Cannabaceae</taxon>
        <taxon>Cannabis</taxon>
    </lineage>
</organism>
<dbReference type="InterPro" id="IPR046342">
    <property type="entry name" value="CBS_dom_sf"/>
</dbReference>
<reference evidence="1 2" key="1">
    <citation type="journal article" date="2020" name="bioRxiv">
        <title>Sequence and annotation of 42 cannabis genomes reveals extensive copy number variation in cannabinoid synthesis and pathogen resistance genes.</title>
        <authorList>
            <person name="Mckernan K.J."/>
            <person name="Helbert Y."/>
            <person name="Kane L.T."/>
            <person name="Ebling H."/>
            <person name="Zhang L."/>
            <person name="Liu B."/>
            <person name="Eaton Z."/>
            <person name="Mclaughlin S."/>
            <person name="Kingan S."/>
            <person name="Baybayan P."/>
            <person name="Concepcion G."/>
            <person name="Jordan M."/>
            <person name="Riva A."/>
            <person name="Barbazuk W."/>
            <person name="Harkins T."/>
        </authorList>
    </citation>
    <scope>NUCLEOTIDE SEQUENCE [LARGE SCALE GENOMIC DNA]</scope>
    <source>
        <strain evidence="2">cv. Jamaican Lion 4</strain>
        <tissue evidence="1">Leaf</tissue>
    </source>
</reference>
<dbReference type="Proteomes" id="UP000583929">
    <property type="component" value="Unassembled WGS sequence"/>
</dbReference>
<proteinExistence type="predicted"/>
<dbReference type="GO" id="GO:0010960">
    <property type="term" value="P:magnesium ion homeostasis"/>
    <property type="evidence" value="ECO:0007669"/>
    <property type="project" value="InterPro"/>
</dbReference>
<comment type="caution">
    <text evidence="1">The sequence shown here is derived from an EMBL/GenBank/DDBJ whole genome shotgun (WGS) entry which is preliminary data.</text>
</comment>
<evidence type="ECO:0000313" key="1">
    <source>
        <dbReference type="EMBL" id="KAF4366102.1"/>
    </source>
</evidence>
<accession>A0A7J6F5W2</accession>
<gene>
    <name evidence="1" type="ORF">G4B88_025773</name>
</gene>
<dbReference type="Gene3D" id="3.10.580.10">
    <property type="entry name" value="CBS-domain"/>
    <property type="match status" value="1"/>
</dbReference>
<dbReference type="GO" id="GO:0005737">
    <property type="term" value="C:cytoplasm"/>
    <property type="evidence" value="ECO:0007669"/>
    <property type="project" value="TreeGrafter"/>
</dbReference>
<keyword evidence="2" id="KW-1185">Reference proteome</keyword>
<sequence length="171" mass="18870">MVDAVIRGVLDSLISGSELHSSRMGGVLLFPTYYCRRGMLGKGHAILLKRAELKTFVNFHGNEAEKGGDLTHDETTIITGALELIEKTAKDAMTPISNAFSLDLDANLNLETLNSIMTMGHSRVPIYAGNPRNIIRLILVKNLLAVDLDDAVPLRKMIPRKIPRNFEFLGK</sequence>
<protein>
    <submittedName>
        <fullName evidence="1">Uncharacterized protein</fullName>
    </submittedName>
</protein>
<dbReference type="PANTHER" id="PTHR12064">
    <property type="entry name" value="METAL TRANSPORTER CNNM"/>
    <property type="match status" value="1"/>
</dbReference>
<dbReference type="SUPFAM" id="SSF54631">
    <property type="entry name" value="CBS-domain pair"/>
    <property type="match status" value="1"/>
</dbReference>
<name>A0A7J6F5W2_CANSA</name>
<dbReference type="PANTHER" id="PTHR12064:SF76">
    <property type="entry name" value="CNNM TRANSMEMBRANE DOMAIN-CONTAINING PROTEIN"/>
    <property type="match status" value="1"/>
</dbReference>
<dbReference type="InterPro" id="IPR045095">
    <property type="entry name" value="ACDP"/>
</dbReference>
<dbReference type="AlphaFoldDB" id="A0A7J6F5W2"/>